<reference evidence="2 3" key="1">
    <citation type="journal article" date="2014" name="Agronomy (Basel)">
        <title>A Draft Genome Sequence for Ensete ventricosum, the Drought-Tolerant Tree Against Hunger.</title>
        <authorList>
            <person name="Harrison J."/>
            <person name="Moore K.A."/>
            <person name="Paszkiewicz K."/>
            <person name="Jones T."/>
            <person name="Grant M."/>
            <person name="Ambacheew D."/>
            <person name="Muzemil S."/>
            <person name="Studholme D.J."/>
        </authorList>
    </citation>
    <scope>NUCLEOTIDE SEQUENCE [LARGE SCALE GENOMIC DNA]</scope>
</reference>
<dbReference type="EMBL" id="AMZH03015700">
    <property type="protein sequence ID" value="RRT45641.1"/>
    <property type="molecule type" value="Genomic_DNA"/>
</dbReference>
<evidence type="ECO:0000313" key="3">
    <source>
        <dbReference type="Proteomes" id="UP000287651"/>
    </source>
</evidence>
<gene>
    <name evidence="2" type="ORF">B296_00028938</name>
</gene>
<keyword evidence="1" id="KW-1133">Transmembrane helix</keyword>
<dbReference type="AlphaFoldDB" id="A0A426Y272"/>
<evidence type="ECO:0000313" key="2">
    <source>
        <dbReference type="EMBL" id="RRT45641.1"/>
    </source>
</evidence>
<proteinExistence type="predicted"/>
<comment type="caution">
    <text evidence="2">The sequence shown here is derived from an EMBL/GenBank/DDBJ whole genome shotgun (WGS) entry which is preliminary data.</text>
</comment>
<feature type="transmembrane region" description="Helical" evidence="1">
    <location>
        <begin position="12"/>
        <end position="33"/>
    </location>
</feature>
<keyword evidence="1" id="KW-0472">Membrane</keyword>
<keyword evidence="1" id="KW-0812">Transmembrane</keyword>
<name>A0A426Y272_ENSVE</name>
<accession>A0A426Y272</accession>
<protein>
    <submittedName>
        <fullName evidence="2">Uncharacterized protein</fullName>
    </submittedName>
</protein>
<evidence type="ECO:0000256" key="1">
    <source>
        <dbReference type="SAM" id="Phobius"/>
    </source>
</evidence>
<sequence length="100" mass="11833">MPLLQRVLLQASLLWLVAVLFQAMGVWLVAVMLHQFMLRSTMLRWPEDIVLHQFMLHSTTLEAVLPRFMLCPRMVPWVEPYLLETTVRLLMVLRLETFVL</sequence>
<dbReference type="Proteomes" id="UP000287651">
    <property type="component" value="Unassembled WGS sequence"/>
</dbReference>
<organism evidence="2 3">
    <name type="scientific">Ensete ventricosum</name>
    <name type="common">Abyssinian banana</name>
    <name type="synonym">Musa ensete</name>
    <dbReference type="NCBI Taxonomy" id="4639"/>
    <lineage>
        <taxon>Eukaryota</taxon>
        <taxon>Viridiplantae</taxon>
        <taxon>Streptophyta</taxon>
        <taxon>Embryophyta</taxon>
        <taxon>Tracheophyta</taxon>
        <taxon>Spermatophyta</taxon>
        <taxon>Magnoliopsida</taxon>
        <taxon>Liliopsida</taxon>
        <taxon>Zingiberales</taxon>
        <taxon>Musaceae</taxon>
        <taxon>Ensete</taxon>
    </lineage>
</organism>